<organism evidence="2 3">
    <name type="scientific">Advenella mandrilli</name>
    <dbReference type="NCBI Taxonomy" id="2800330"/>
    <lineage>
        <taxon>Bacteria</taxon>
        <taxon>Pseudomonadati</taxon>
        <taxon>Pseudomonadota</taxon>
        <taxon>Betaproteobacteria</taxon>
        <taxon>Burkholderiales</taxon>
        <taxon>Alcaligenaceae</taxon>
    </lineage>
</organism>
<reference evidence="2 3" key="1">
    <citation type="submission" date="2020-12" db="EMBL/GenBank/DDBJ databases">
        <authorList>
            <person name="Lu T."/>
            <person name="Wang Q."/>
            <person name="Han X."/>
        </authorList>
    </citation>
    <scope>NUCLEOTIDE SEQUENCE [LARGE SCALE GENOMIC DNA]</scope>
    <source>
        <strain evidence="2 3">WQ 585</strain>
    </source>
</reference>
<gene>
    <name evidence="2" type="ORF">JHL22_09740</name>
</gene>
<evidence type="ECO:0000256" key="1">
    <source>
        <dbReference type="SAM" id="Phobius"/>
    </source>
</evidence>
<proteinExistence type="predicted"/>
<keyword evidence="1" id="KW-0812">Transmembrane</keyword>
<feature type="transmembrane region" description="Helical" evidence="1">
    <location>
        <begin position="88"/>
        <end position="106"/>
    </location>
</feature>
<accession>A0ABS1EC65</accession>
<name>A0ABS1EC65_9BURK</name>
<keyword evidence="1" id="KW-0472">Membrane</keyword>
<dbReference type="RefSeq" id="WP_200236549.1">
    <property type="nucleotide sequence ID" value="NZ_JAENGP010000010.1"/>
</dbReference>
<keyword evidence="1" id="KW-1133">Transmembrane helix</keyword>
<protein>
    <submittedName>
        <fullName evidence="2">Uncharacterized protein</fullName>
    </submittedName>
</protein>
<feature type="transmembrane region" description="Helical" evidence="1">
    <location>
        <begin position="112"/>
        <end position="132"/>
    </location>
</feature>
<keyword evidence="3" id="KW-1185">Reference proteome</keyword>
<dbReference type="EMBL" id="JAENGP010000010">
    <property type="protein sequence ID" value="MBK1781501.1"/>
    <property type="molecule type" value="Genomic_DNA"/>
</dbReference>
<comment type="caution">
    <text evidence="2">The sequence shown here is derived from an EMBL/GenBank/DDBJ whole genome shotgun (WGS) entry which is preliminary data.</text>
</comment>
<sequence length="141" mass="15628">MLKSYDSPKNGDYVSYIEALVKQSSMSSATQNKADDIFQSSPGNFPDDDTFPSDIPVKPSTYTLPPTEKTADKKRSATYTASAFNKNIRRFFFLIFLMAFLGSILAKSDGQGAIVLLIIVAIALFRFMASVFKSTKSNRKK</sequence>
<evidence type="ECO:0000313" key="3">
    <source>
        <dbReference type="Proteomes" id="UP000635316"/>
    </source>
</evidence>
<dbReference type="Proteomes" id="UP000635316">
    <property type="component" value="Unassembled WGS sequence"/>
</dbReference>
<evidence type="ECO:0000313" key="2">
    <source>
        <dbReference type="EMBL" id="MBK1781501.1"/>
    </source>
</evidence>